<dbReference type="SMART" id="SM00345">
    <property type="entry name" value="HTH_GNTR"/>
    <property type="match status" value="1"/>
</dbReference>
<evidence type="ECO:0000256" key="3">
    <source>
        <dbReference type="ARBA" id="ARBA00023163"/>
    </source>
</evidence>
<dbReference type="Gene3D" id="1.20.120.530">
    <property type="entry name" value="GntR ligand-binding domain-like"/>
    <property type="match status" value="1"/>
</dbReference>
<proteinExistence type="predicted"/>
<dbReference type="InterPro" id="IPR036390">
    <property type="entry name" value="WH_DNA-bd_sf"/>
</dbReference>
<dbReference type="RefSeq" id="WP_149836786.1">
    <property type="nucleotide sequence ID" value="NZ_VUOC01000001.1"/>
</dbReference>
<dbReference type="SUPFAM" id="SSF48008">
    <property type="entry name" value="GntR ligand-binding domain-like"/>
    <property type="match status" value="1"/>
</dbReference>
<dbReference type="InterPro" id="IPR011711">
    <property type="entry name" value="GntR_C"/>
</dbReference>
<dbReference type="InterPro" id="IPR036388">
    <property type="entry name" value="WH-like_DNA-bd_sf"/>
</dbReference>
<evidence type="ECO:0000256" key="2">
    <source>
        <dbReference type="ARBA" id="ARBA00023125"/>
    </source>
</evidence>
<evidence type="ECO:0000313" key="6">
    <source>
        <dbReference type="Proteomes" id="UP000324611"/>
    </source>
</evidence>
<dbReference type="InterPro" id="IPR000524">
    <property type="entry name" value="Tscrpt_reg_HTH_GntR"/>
</dbReference>
<dbReference type="InterPro" id="IPR008920">
    <property type="entry name" value="TF_FadR/GntR_C"/>
</dbReference>
<dbReference type="Proteomes" id="UP000324611">
    <property type="component" value="Unassembled WGS sequence"/>
</dbReference>
<gene>
    <name evidence="5" type="ORF">F0L74_05395</name>
</gene>
<comment type="caution">
    <text evidence="5">The sequence shown here is derived from an EMBL/GenBank/DDBJ whole genome shotgun (WGS) entry which is preliminary data.</text>
</comment>
<accession>A0A5B2W4P6</accession>
<dbReference type="PRINTS" id="PR00035">
    <property type="entry name" value="HTHGNTR"/>
</dbReference>
<dbReference type="PANTHER" id="PTHR43537">
    <property type="entry name" value="TRANSCRIPTIONAL REGULATOR, GNTR FAMILY"/>
    <property type="match status" value="1"/>
</dbReference>
<dbReference type="GO" id="GO:0003677">
    <property type="term" value="F:DNA binding"/>
    <property type="evidence" value="ECO:0007669"/>
    <property type="project" value="UniProtKB-KW"/>
</dbReference>
<feature type="domain" description="HTH gntR-type" evidence="4">
    <location>
        <begin position="10"/>
        <end position="78"/>
    </location>
</feature>
<dbReference type="AlphaFoldDB" id="A0A5B2W4P6"/>
<keyword evidence="2" id="KW-0238">DNA-binding</keyword>
<organism evidence="5 6">
    <name type="scientific">Chitinophaga agrisoli</name>
    <dbReference type="NCBI Taxonomy" id="2607653"/>
    <lineage>
        <taxon>Bacteria</taxon>
        <taxon>Pseudomonadati</taxon>
        <taxon>Bacteroidota</taxon>
        <taxon>Chitinophagia</taxon>
        <taxon>Chitinophagales</taxon>
        <taxon>Chitinophagaceae</taxon>
        <taxon>Chitinophaga</taxon>
    </lineage>
</organism>
<evidence type="ECO:0000313" key="5">
    <source>
        <dbReference type="EMBL" id="KAA2245397.1"/>
    </source>
</evidence>
<dbReference type="Pfam" id="PF07729">
    <property type="entry name" value="FCD"/>
    <property type="match status" value="1"/>
</dbReference>
<dbReference type="SMART" id="SM00895">
    <property type="entry name" value="FCD"/>
    <property type="match status" value="1"/>
</dbReference>
<dbReference type="Pfam" id="PF00392">
    <property type="entry name" value="GntR"/>
    <property type="match status" value="1"/>
</dbReference>
<dbReference type="CDD" id="cd07377">
    <property type="entry name" value="WHTH_GntR"/>
    <property type="match status" value="1"/>
</dbReference>
<evidence type="ECO:0000259" key="4">
    <source>
        <dbReference type="PROSITE" id="PS50949"/>
    </source>
</evidence>
<dbReference type="EMBL" id="VUOC01000001">
    <property type="protein sequence ID" value="KAA2245397.1"/>
    <property type="molecule type" value="Genomic_DNA"/>
</dbReference>
<keyword evidence="6" id="KW-1185">Reference proteome</keyword>
<reference evidence="5 6" key="1">
    <citation type="submission" date="2019-09" db="EMBL/GenBank/DDBJ databases">
        <title>Chitinophaga ginsengihumi sp. nov., isolated from soil of ginseng rhizosphere.</title>
        <authorList>
            <person name="Lee J."/>
        </authorList>
    </citation>
    <scope>NUCLEOTIDE SEQUENCE [LARGE SCALE GENOMIC DNA]</scope>
    <source>
        <strain evidence="5 6">BN140078</strain>
    </source>
</reference>
<dbReference type="GO" id="GO:0003700">
    <property type="term" value="F:DNA-binding transcription factor activity"/>
    <property type="evidence" value="ECO:0007669"/>
    <property type="project" value="InterPro"/>
</dbReference>
<name>A0A5B2W4P6_9BACT</name>
<dbReference type="PROSITE" id="PS50949">
    <property type="entry name" value="HTH_GNTR"/>
    <property type="match status" value="1"/>
</dbReference>
<keyword evidence="1" id="KW-0805">Transcription regulation</keyword>
<dbReference type="Gene3D" id="1.10.10.10">
    <property type="entry name" value="Winged helix-like DNA-binding domain superfamily/Winged helix DNA-binding domain"/>
    <property type="match status" value="1"/>
</dbReference>
<protein>
    <submittedName>
        <fullName evidence="5">FadR family transcriptional regulator</fullName>
    </submittedName>
</protein>
<dbReference type="SUPFAM" id="SSF46785">
    <property type="entry name" value="Winged helix' DNA-binding domain"/>
    <property type="match status" value="1"/>
</dbReference>
<evidence type="ECO:0000256" key="1">
    <source>
        <dbReference type="ARBA" id="ARBA00023015"/>
    </source>
</evidence>
<sequence length="227" mass="25441">MNNTTPIKRLSLTDEVAQRIQQQISLGQYQPGDKLPTEPALMQEFGVGRSSIREAVRILANAGVLRVQQGVGTFVEAPNGAEPLSQRLRRADFSDLDEVRQLLEQKIAEKAALYRTDADIEKMRECLQTRDELSAANDIMGCIKADIAFHTAVAAAAKNSIMADLHTTVAQHMLQHFMVTHTTTKPFVDTQQWHWQLLQSIIDQKPEEVQELVSLIVGYRVQAQSNH</sequence>
<dbReference type="PANTHER" id="PTHR43537:SF47">
    <property type="entry name" value="REGULATORY PROTEIN GNTR HTH"/>
    <property type="match status" value="1"/>
</dbReference>
<reference evidence="5 6" key="2">
    <citation type="submission" date="2019-09" db="EMBL/GenBank/DDBJ databases">
        <authorList>
            <person name="Jin C."/>
        </authorList>
    </citation>
    <scope>NUCLEOTIDE SEQUENCE [LARGE SCALE GENOMIC DNA]</scope>
    <source>
        <strain evidence="5 6">BN140078</strain>
    </source>
</reference>
<keyword evidence="3" id="KW-0804">Transcription</keyword>